<keyword evidence="4" id="KW-1185">Reference proteome</keyword>
<evidence type="ECO:0000256" key="1">
    <source>
        <dbReference type="ARBA" id="ARBA00007787"/>
    </source>
</evidence>
<dbReference type="Pfam" id="PF13192">
    <property type="entry name" value="Thioredoxin_3"/>
    <property type="match status" value="1"/>
</dbReference>
<dbReference type="HOGENOM" id="CLU_082677_0_0_2"/>
<dbReference type="RefSeq" id="WP_013266128.1">
    <property type="nucleotide sequence ID" value="NC_014374.1"/>
</dbReference>
<dbReference type="Proteomes" id="UP000000346">
    <property type="component" value="Chromosome"/>
</dbReference>
<dbReference type="SUPFAM" id="SSF52833">
    <property type="entry name" value="Thioredoxin-like"/>
    <property type="match status" value="2"/>
</dbReference>
<dbReference type="PANTHER" id="PTHR37170:SF1">
    <property type="entry name" value="GLUTAREDOXIN-LIKE PROTEIN"/>
    <property type="match status" value="1"/>
</dbReference>
<evidence type="ECO:0000313" key="4">
    <source>
        <dbReference type="Proteomes" id="UP000000346"/>
    </source>
</evidence>
<gene>
    <name evidence="3" type="ordered locus">ASAC_0209</name>
</gene>
<dbReference type="Gene3D" id="3.40.30.10">
    <property type="entry name" value="Glutaredoxin"/>
    <property type="match status" value="2"/>
</dbReference>
<dbReference type="PANTHER" id="PTHR37170">
    <property type="entry name" value="GLUTAREDOXIN-RELATED"/>
    <property type="match status" value="1"/>
</dbReference>
<protein>
    <submittedName>
        <fullName evidence="3">Protein-disulfide oxidoreductase</fullName>
    </submittedName>
</protein>
<evidence type="ECO:0000313" key="3">
    <source>
        <dbReference type="EMBL" id="ADL18616.1"/>
    </source>
</evidence>
<proteinExistence type="inferred from homology"/>
<dbReference type="InterPro" id="IPR012336">
    <property type="entry name" value="Thioredoxin-like_fold"/>
</dbReference>
<feature type="domain" description="Thioredoxin-like fold" evidence="2">
    <location>
        <begin position="149"/>
        <end position="222"/>
    </location>
</feature>
<dbReference type="EMBL" id="CP001742">
    <property type="protein sequence ID" value="ADL18616.1"/>
    <property type="molecule type" value="Genomic_DNA"/>
</dbReference>
<evidence type="ECO:0000259" key="2">
    <source>
        <dbReference type="Pfam" id="PF13192"/>
    </source>
</evidence>
<reference evidence="3 4" key="1">
    <citation type="journal article" date="2010" name="Appl. Environ. Microbiol.">
        <title>The genome sequence of the crenarchaeon Acidilobus saccharovorans supports a new order, Acidilobales, and suggests an important ecological role in terrestrial acidic hot springs.</title>
        <authorList>
            <person name="Mardanov A.V."/>
            <person name="Svetlitchnyi V.A."/>
            <person name="Beletsky A.V."/>
            <person name="Prokofeva M.I."/>
            <person name="Bonch-Osmolovskaya E.A."/>
            <person name="Ravin N.V."/>
            <person name="Skryabin K.G."/>
        </authorList>
    </citation>
    <scope>NUCLEOTIDE SEQUENCE [LARGE SCALE GENOMIC DNA]</scope>
    <source>
        <strain evidence="4">DSM 16705 / JCM 18335 / VKM B-2471 / 345-15</strain>
    </source>
</reference>
<dbReference type="OrthoDB" id="35385at2157"/>
<name>D9PZX8_ACIS3</name>
<comment type="similarity">
    <text evidence="1">Belongs to the glutaredoxin family.</text>
</comment>
<sequence>MAGRYFDVELDEELIKELKDTLAYMVSPVTVDLFIDDASRCETCEDAYKLVKTIADASPVRDGKKMLQLRVFSKSKPEDLEEFKRQNVERVPTVTLLGGVIRYTGTPAGEEIRGFIETIMRISEGESGLDPETKKQLASLKGSVHIETVVTPSCPYCPYAALLANMFAYESWKQNNPKVISDTVEAYENMDIAEKYGVMSVPAIALNGVMSFIGVPYEEDFINYVVAAAENRLDQLVPKTEGEASGM</sequence>
<dbReference type="CDD" id="cd02973">
    <property type="entry name" value="TRX_GRX_like"/>
    <property type="match status" value="1"/>
</dbReference>
<dbReference type="STRING" id="666510.ASAC_0209"/>
<dbReference type="InterPro" id="IPR036249">
    <property type="entry name" value="Thioredoxin-like_sf"/>
</dbReference>
<dbReference type="eggNOG" id="arCOG01218">
    <property type="taxonomic scope" value="Archaea"/>
</dbReference>
<dbReference type="KEGG" id="asc:ASAC_0209"/>
<accession>D9PZX8</accession>
<dbReference type="InParanoid" id="D9PZX8"/>
<organism evidence="3 4">
    <name type="scientific">Acidilobus saccharovorans (strain DSM 16705 / JCM 18335 / VKM B-2471 / 345-15)</name>
    <dbReference type="NCBI Taxonomy" id="666510"/>
    <lineage>
        <taxon>Archaea</taxon>
        <taxon>Thermoproteota</taxon>
        <taxon>Thermoprotei</taxon>
        <taxon>Acidilobales</taxon>
        <taxon>Acidilobaceae</taxon>
        <taxon>Acidilobus</taxon>
    </lineage>
</organism>
<dbReference type="GeneID" id="9498429"/>
<dbReference type="NCBIfam" id="TIGR02187">
    <property type="entry name" value="PDO_seleno_TRX"/>
    <property type="match status" value="1"/>
</dbReference>
<dbReference type="AlphaFoldDB" id="D9PZX8"/>
<dbReference type="InterPro" id="IPR011903">
    <property type="entry name" value="TON_0319-like"/>
</dbReference>